<keyword evidence="8" id="KW-0255">Endonuclease</keyword>
<dbReference type="SUPFAM" id="SSF53098">
    <property type="entry name" value="Ribonuclease H-like"/>
    <property type="match status" value="1"/>
</dbReference>
<evidence type="ECO:0000256" key="8">
    <source>
        <dbReference type="ARBA" id="ARBA00022759"/>
    </source>
</evidence>
<dbReference type="AlphaFoldDB" id="Q2R5S2"/>
<keyword evidence="15" id="KW-0233">DNA recombination</keyword>
<dbReference type="Pfam" id="PF08284">
    <property type="entry name" value="RVP_2"/>
    <property type="match status" value="1"/>
</dbReference>
<dbReference type="PROSITE" id="PS50878">
    <property type="entry name" value="RT_POL"/>
    <property type="match status" value="1"/>
</dbReference>
<keyword evidence="11" id="KW-0229">DNA integration</keyword>
<keyword evidence="3" id="KW-0808">Transferase</keyword>
<dbReference type="GO" id="GO:0003964">
    <property type="term" value="F:RNA-directed DNA polymerase activity"/>
    <property type="evidence" value="ECO:0007669"/>
    <property type="project" value="UniProtKB-KW"/>
</dbReference>
<dbReference type="InterPro" id="IPR050951">
    <property type="entry name" value="Retrovirus_Pol_polyprotein"/>
</dbReference>
<dbReference type="GO" id="GO:0015074">
    <property type="term" value="P:DNA integration"/>
    <property type="evidence" value="ECO:0007669"/>
    <property type="project" value="UniProtKB-KW"/>
</dbReference>
<dbReference type="SUPFAM" id="SSF56672">
    <property type="entry name" value="DNA/RNA polymerases"/>
    <property type="match status" value="1"/>
</dbReference>
<evidence type="ECO:0000259" key="18">
    <source>
        <dbReference type="PROSITE" id="PS50158"/>
    </source>
</evidence>
<proteinExistence type="predicted"/>
<dbReference type="Gene3D" id="4.10.60.10">
    <property type="entry name" value="Zinc finger, CCHC-type"/>
    <property type="match status" value="1"/>
</dbReference>
<feature type="region of interest" description="Disordered" evidence="17">
    <location>
        <begin position="134"/>
        <end position="159"/>
    </location>
</feature>
<dbReference type="PANTHER" id="PTHR37984">
    <property type="entry name" value="PROTEIN CBG26694"/>
    <property type="match status" value="1"/>
</dbReference>
<dbReference type="SUPFAM" id="SSF57756">
    <property type="entry name" value="Retrovirus zinc finger-like domains"/>
    <property type="match status" value="1"/>
</dbReference>
<evidence type="ECO:0000256" key="17">
    <source>
        <dbReference type="SAM" id="MobiDB-lite"/>
    </source>
</evidence>
<evidence type="ECO:0000256" key="4">
    <source>
        <dbReference type="ARBA" id="ARBA00022695"/>
    </source>
</evidence>
<dbReference type="Gene3D" id="2.40.70.10">
    <property type="entry name" value="Acid Proteases"/>
    <property type="match status" value="1"/>
</dbReference>
<dbReference type="InterPro" id="IPR056924">
    <property type="entry name" value="SH3_Tf2-1"/>
</dbReference>
<keyword evidence="5" id="KW-0540">Nuclease</keyword>
<evidence type="ECO:0000256" key="11">
    <source>
        <dbReference type="ARBA" id="ARBA00022908"/>
    </source>
</evidence>
<dbReference type="InterPro" id="IPR012337">
    <property type="entry name" value="RNaseH-like_sf"/>
</dbReference>
<feature type="compositionally biased region" description="Low complexity" evidence="17">
    <location>
        <begin position="85"/>
        <end position="98"/>
    </location>
</feature>
<reference evidence="22" key="2">
    <citation type="journal article" date="2008" name="Nucleic Acids Res.">
        <title>The rice annotation project database (RAP-DB): 2008 update.</title>
        <authorList>
            <consortium name="The rice annotation project (RAP)"/>
        </authorList>
    </citation>
    <scope>GENOME REANNOTATION</scope>
    <source>
        <strain evidence="22">cv. Nipponbare</strain>
    </source>
</reference>
<dbReference type="InterPro" id="IPR043128">
    <property type="entry name" value="Rev_trsase/Diguanyl_cyclase"/>
</dbReference>
<feature type="region of interest" description="Disordered" evidence="17">
    <location>
        <begin position="42"/>
        <end position="116"/>
    </location>
</feature>
<keyword evidence="13" id="KW-0239">DNA-directed DNA polymerase</keyword>
<evidence type="ECO:0000256" key="9">
    <source>
        <dbReference type="ARBA" id="ARBA00022801"/>
    </source>
</evidence>
<dbReference type="InterPro" id="IPR000477">
    <property type="entry name" value="RT_dom"/>
</dbReference>
<dbReference type="FunFam" id="3.10.20.370:FF:000001">
    <property type="entry name" value="Retrovirus-related Pol polyprotein from transposon 17.6-like protein"/>
    <property type="match status" value="1"/>
</dbReference>
<dbReference type="SUPFAM" id="SSF50630">
    <property type="entry name" value="Acid proteases"/>
    <property type="match status" value="1"/>
</dbReference>
<keyword evidence="7" id="KW-0064">Aspartyl protease</keyword>
<evidence type="ECO:0000256" key="2">
    <source>
        <dbReference type="ARBA" id="ARBA00022670"/>
    </source>
</evidence>
<dbReference type="PANTHER" id="PTHR37984:SF5">
    <property type="entry name" value="PROTEIN NYNRIN-LIKE"/>
    <property type="match status" value="1"/>
</dbReference>
<evidence type="ECO:0000256" key="12">
    <source>
        <dbReference type="ARBA" id="ARBA00022918"/>
    </source>
</evidence>
<protein>
    <recommendedName>
        <fullName evidence="1">RNA-directed DNA polymerase</fullName>
        <ecNumber evidence="1">2.7.7.49</ecNumber>
    </recommendedName>
</protein>
<evidence type="ECO:0000313" key="22">
    <source>
        <dbReference type="Proteomes" id="UP000000763"/>
    </source>
</evidence>
<dbReference type="InterPro" id="IPR043502">
    <property type="entry name" value="DNA/RNA_pol_sf"/>
</dbReference>
<evidence type="ECO:0000256" key="1">
    <source>
        <dbReference type="ARBA" id="ARBA00012493"/>
    </source>
</evidence>
<keyword evidence="16" id="KW-0863">Zinc-finger</keyword>
<dbReference type="Gene3D" id="3.30.70.270">
    <property type="match status" value="2"/>
</dbReference>
<dbReference type="InterPro" id="IPR041373">
    <property type="entry name" value="RT_RNaseH"/>
</dbReference>
<evidence type="ECO:0000256" key="10">
    <source>
        <dbReference type="ARBA" id="ARBA00022842"/>
    </source>
</evidence>
<name>Q2R5S2_ORYSJ</name>
<dbReference type="FunFam" id="3.30.70.270:FF:000020">
    <property type="entry name" value="Transposon Tf2-6 polyprotein-like Protein"/>
    <property type="match status" value="1"/>
</dbReference>
<dbReference type="FunFam" id="3.30.420.10:FF:000032">
    <property type="entry name" value="Retrovirus-related Pol polyprotein from transposon 297-like Protein"/>
    <property type="match status" value="1"/>
</dbReference>
<evidence type="ECO:0000256" key="3">
    <source>
        <dbReference type="ARBA" id="ARBA00022679"/>
    </source>
</evidence>
<dbReference type="Gene3D" id="3.10.10.10">
    <property type="entry name" value="HIV Type 1 Reverse Transcriptase, subunit A, domain 1"/>
    <property type="match status" value="1"/>
</dbReference>
<evidence type="ECO:0000313" key="21">
    <source>
        <dbReference type="EMBL" id="AAX96596.1"/>
    </source>
</evidence>
<sequence>MDPELSVRLVSGDYLDFQRLVDKSICLEAKHKELESHKRRLANFRNQQGANERIRYTNPYPGGSSSQQQQQPRSTSRHQFVVRVPQPQQQQNQQGTRAPRPPAPAVQPGQGRRDAQGQQHLCFNCFEPGHFADKCSKPRRQQDQTPPHPNNGGKDVTRGRVNHVTAEDVLTTPDIIVGTFLIHSIPATILFDSKASHSFISVPFVGRNQLGVERLRNPLLITTPGGVMTAKYYSPAVPIEIQGIPFPSDLIPLDTKYLDVILEMNWLAQFQGVVDCARRTVTLYRGPDQPVVFFAPPTSAGSSVLHQLGLPEIPIVSEFGDVFPKELPGMPPKREIEFRIDLAPGTTPLYKRPYRMATNELAEVKRQLEELKEKGALNEVTIKNKYPLPRIDDLFDQLKGATVFSKIDLRSGYHQLRIREEDIPKTAFTTRYELYEFTVMSFGLTNAPAFFMNLMNKVIMEYLDKFVVVFIDDILVYSQSEEDHQQHLRLVLGKLREHQLYAKLSKCEFWLSEVMFLGHVISAKGVAVNPETVIAVTDWKQPKTVTQVRSFLGLAGYYRRFIENFSKIARPMTQLLKKEEKFVWSPQCEKAFQTLKEKLVSSPVLILPDTRKDFLVYCDASRQGLGCVLMQEGHVVAYASRQLWPHEGNYPTHDLELAAVVHALKIWRHYLIGNRCEIYTDRKSLKYIFTQSDLNLRQRRWLELIKDYDVGIHYHPGKANVVADALSRKSRCNTLGVRGIPPELNQQLEALNLSIVSHGFLATLEAKPILLDQIREAQKNDPDMHGILKNMKQGKAAGFTEDEHGTLWNGNRVCSPNDKELKQLILQEAHESPYSIHPGSMKMYLDLKEKYWWVSMKREIAEFVALCDVCQRVKAEHQRPAGLLQPLQVPEWKWDEIGMDFITGLPKTQGGYDSIWVVVDRLTKVARFIPVKTTYGGKKLAELYFARIVSLHGIPKKIVSDRGSQFTSHFWKKLQEELGTRLNFSTVYHPQTDGQTERLNQILEDMLRACVLDFGKTWDKSLPYAEFSYNNSYQASIQMAPYEALYGRKCRTPLLWDQVGESQVFGTDILREAEAKVRTIRDNLKVAQSRQKSYADTRRRNLEFAVDDFVYLRVTPLRGVHRFQTKGKLAPRFVSPFRILARRGEVAYQLELPASLGNMHDVFHVSQLKKCLRVPSEQADSEQIEVREDLTYVEKPMKILDSMERRTSNRVIRFCKVQWSNHAEKGATWEREDELKAAHPDLFTCSSESRGRDSI</sequence>
<keyword evidence="16" id="KW-0862">Zinc</keyword>
<feature type="domain" description="CCHC-type" evidence="18">
    <location>
        <begin position="122"/>
        <end position="137"/>
    </location>
</feature>
<dbReference type="GO" id="GO:0004519">
    <property type="term" value="F:endonuclease activity"/>
    <property type="evidence" value="ECO:0007669"/>
    <property type="project" value="UniProtKB-KW"/>
</dbReference>
<dbReference type="Pfam" id="PF17921">
    <property type="entry name" value="Integrase_H2C2"/>
    <property type="match status" value="1"/>
</dbReference>
<dbReference type="CDD" id="cd01647">
    <property type="entry name" value="RT_LTR"/>
    <property type="match status" value="1"/>
</dbReference>
<dbReference type="Proteomes" id="UP000000763">
    <property type="component" value="Chromosome 11"/>
</dbReference>
<dbReference type="GO" id="GO:0006310">
    <property type="term" value="P:DNA recombination"/>
    <property type="evidence" value="ECO:0007669"/>
    <property type="project" value="UniProtKB-KW"/>
</dbReference>
<evidence type="ECO:0000256" key="16">
    <source>
        <dbReference type="PROSITE-ProRule" id="PRU00047"/>
    </source>
</evidence>
<keyword evidence="9" id="KW-0378">Hydrolase</keyword>
<keyword evidence="12" id="KW-0695">RNA-directed DNA polymerase</keyword>
<keyword evidence="4" id="KW-0548">Nucleotidyltransferase</keyword>
<dbReference type="InterPro" id="IPR001878">
    <property type="entry name" value="Znf_CCHC"/>
</dbReference>
<dbReference type="GO" id="GO:0003887">
    <property type="term" value="F:DNA-directed DNA polymerase activity"/>
    <property type="evidence" value="ECO:0007669"/>
    <property type="project" value="UniProtKB-KW"/>
</dbReference>
<keyword evidence="2" id="KW-0645">Protease</keyword>
<dbReference type="GO" id="GO:0003677">
    <property type="term" value="F:DNA binding"/>
    <property type="evidence" value="ECO:0007669"/>
    <property type="project" value="UniProtKB-KW"/>
</dbReference>
<accession>Q2R5S2</accession>
<reference evidence="22" key="1">
    <citation type="journal article" date="2005" name="Nature">
        <title>The map-based sequence of the rice genome.</title>
        <authorList>
            <consortium name="International rice genome sequencing project (IRGSP)"/>
            <person name="Matsumoto T."/>
            <person name="Wu J."/>
            <person name="Kanamori H."/>
            <person name="Katayose Y."/>
            <person name="Fujisawa M."/>
            <person name="Namiki N."/>
            <person name="Mizuno H."/>
            <person name="Yamamoto K."/>
            <person name="Antonio B.A."/>
            <person name="Baba T."/>
            <person name="Sakata K."/>
            <person name="Nagamura Y."/>
            <person name="Aoki H."/>
            <person name="Arikawa K."/>
            <person name="Arita K."/>
            <person name="Bito T."/>
            <person name="Chiden Y."/>
            <person name="Fujitsuka N."/>
            <person name="Fukunaka R."/>
            <person name="Hamada M."/>
            <person name="Harada C."/>
            <person name="Hayashi A."/>
            <person name="Hijishita S."/>
            <person name="Honda M."/>
            <person name="Hosokawa S."/>
            <person name="Ichikawa Y."/>
            <person name="Idonuma A."/>
            <person name="Iijima M."/>
            <person name="Ikeda M."/>
            <person name="Ikeno M."/>
            <person name="Ito K."/>
            <person name="Ito S."/>
            <person name="Ito T."/>
            <person name="Ito Y."/>
            <person name="Ito Y."/>
            <person name="Iwabuchi A."/>
            <person name="Kamiya K."/>
            <person name="Karasawa W."/>
            <person name="Kurita K."/>
            <person name="Katagiri S."/>
            <person name="Kikuta A."/>
            <person name="Kobayashi H."/>
            <person name="Kobayashi N."/>
            <person name="Machita K."/>
            <person name="Maehara T."/>
            <person name="Masukawa M."/>
            <person name="Mizubayashi T."/>
            <person name="Mukai Y."/>
            <person name="Nagasaki H."/>
            <person name="Nagata Y."/>
            <person name="Naito S."/>
            <person name="Nakashima M."/>
            <person name="Nakama Y."/>
            <person name="Nakamichi Y."/>
            <person name="Nakamura M."/>
            <person name="Meguro A."/>
            <person name="Negishi M."/>
            <person name="Ohta I."/>
            <person name="Ohta T."/>
            <person name="Okamoto M."/>
            <person name="Ono N."/>
            <person name="Saji S."/>
            <person name="Sakaguchi M."/>
            <person name="Sakai K."/>
            <person name="Shibata M."/>
            <person name="Shimokawa T."/>
            <person name="Song J."/>
            <person name="Takazaki Y."/>
            <person name="Terasawa K."/>
            <person name="Tsugane M."/>
            <person name="Tsuji K."/>
            <person name="Ueda S."/>
            <person name="Waki K."/>
            <person name="Yamagata H."/>
            <person name="Yamamoto M."/>
            <person name="Yamamoto S."/>
            <person name="Yamane H."/>
            <person name="Yoshiki S."/>
            <person name="Yoshihara R."/>
            <person name="Yukawa K."/>
            <person name="Zhong H."/>
            <person name="Yano M."/>
            <person name="Yuan Q."/>
            <person name="Ouyang S."/>
            <person name="Liu J."/>
            <person name="Jones K.M."/>
            <person name="Gansberger K."/>
            <person name="Moffat K."/>
            <person name="Hill J."/>
            <person name="Bera J."/>
            <person name="Fadrosh D."/>
            <person name="Jin S."/>
            <person name="Johri S."/>
            <person name="Kim M."/>
            <person name="Overton L."/>
            <person name="Reardon M."/>
            <person name="Tsitrin T."/>
            <person name="Vuong H."/>
            <person name="Weaver B."/>
            <person name="Ciecko A."/>
            <person name="Tallon L."/>
            <person name="Jackson J."/>
            <person name="Pai G."/>
            <person name="Aken S.V."/>
            <person name="Utterback T."/>
            <person name="Reidmuller S."/>
            <person name="Feldblyum T."/>
            <person name="Hsiao J."/>
            <person name="Zismann V."/>
            <person name="Iobst S."/>
            <person name="de Vazeille A.R."/>
            <person name="Buell C.R."/>
            <person name="Ying K."/>
            <person name="Li Y."/>
            <person name="Lu T."/>
            <person name="Huang Y."/>
            <person name="Zhao Q."/>
            <person name="Feng Q."/>
            <person name="Zhang L."/>
            <person name="Zhu J."/>
            <person name="Weng Q."/>
            <person name="Mu J."/>
            <person name="Lu Y."/>
            <person name="Fan D."/>
            <person name="Liu Y."/>
            <person name="Guan J."/>
            <person name="Zhang Y."/>
            <person name="Yu S."/>
            <person name="Liu X."/>
            <person name="Zhang Y."/>
            <person name="Hong G."/>
            <person name="Han B."/>
            <person name="Choisne N."/>
            <person name="Demange N."/>
            <person name="Orjeda G."/>
            <person name="Samain S."/>
            <person name="Cattolico L."/>
            <person name="Pelletier E."/>
            <person name="Couloux A."/>
            <person name="Segurens B."/>
            <person name="Wincker P."/>
            <person name="D'Hont A."/>
            <person name="Scarpelli C."/>
            <person name="Weissenbach J."/>
            <person name="Salanoubat M."/>
            <person name="Quetier F."/>
            <person name="Yu Y."/>
            <person name="Kim H.R."/>
            <person name="Rambo T."/>
            <person name="Currie J."/>
            <person name="Collura K."/>
            <person name="Luo M."/>
            <person name="Yang T."/>
            <person name="Ammiraju J.S.S."/>
            <person name="Engler F."/>
            <person name="Soderlund C."/>
            <person name="Wing R.A."/>
            <person name="Palmer L.E."/>
            <person name="de la Bastide M."/>
            <person name="Spiegel L."/>
            <person name="Nascimento L."/>
            <person name="Zutavern T."/>
            <person name="O'Shaughnessy A."/>
            <person name="Dike S."/>
            <person name="Dedhia N."/>
            <person name="Preston R."/>
            <person name="Balija V."/>
            <person name="McCombie W.R."/>
            <person name="Chow T."/>
            <person name="Chen H."/>
            <person name="Chung M."/>
            <person name="Chen C."/>
            <person name="Shaw J."/>
            <person name="Wu H."/>
            <person name="Hsiao K."/>
            <person name="Chao Y."/>
            <person name="Chu M."/>
            <person name="Cheng C."/>
            <person name="Hour A."/>
            <person name="Lee P."/>
            <person name="Lin S."/>
            <person name="Lin Y."/>
            <person name="Liou J."/>
            <person name="Liu S."/>
            <person name="Hsing Y."/>
            <person name="Raghuvanshi S."/>
            <person name="Mohanty A."/>
            <person name="Bharti A.K."/>
            <person name="Gaur A."/>
            <person name="Gupta V."/>
            <person name="Kumar D."/>
            <person name="Ravi V."/>
            <person name="Vij S."/>
            <person name="Kapur A."/>
            <person name="Khurana P."/>
            <person name="Khurana P."/>
            <person name="Khurana J.P."/>
            <person name="Tyagi A.K."/>
            <person name="Gaikwad K."/>
            <person name="Singh A."/>
            <person name="Dalal V."/>
            <person name="Srivastava S."/>
            <person name="Dixit A."/>
            <person name="Pal A.K."/>
            <person name="Ghazi I.A."/>
            <person name="Yadav M."/>
            <person name="Pandit A."/>
            <person name="Bhargava A."/>
            <person name="Sureshbabu K."/>
            <person name="Batra K."/>
            <person name="Sharma T.R."/>
            <person name="Mohapatra T."/>
            <person name="Singh N.K."/>
            <person name="Messing J."/>
            <person name="Nelson A.B."/>
            <person name="Fuks G."/>
            <person name="Kavchok S."/>
            <person name="Keizer G."/>
            <person name="Linton E."/>
            <person name="Llaca V."/>
            <person name="Song R."/>
            <person name="Tanyolac B."/>
            <person name="Young S."/>
            <person name="Ho-Il K."/>
            <person name="Hahn J.H."/>
            <person name="Sangsakoo G."/>
            <person name="Vanavichit A."/>
            <person name="de Mattos Luiz.A.T."/>
            <person name="Zimmer P.D."/>
            <person name="Malone G."/>
            <person name="Dellagostin O."/>
            <person name="de Oliveira A.C."/>
            <person name="Bevan M."/>
            <person name="Bancroft I."/>
            <person name="Minx P."/>
            <person name="Cordum H."/>
            <person name="Wilson R."/>
            <person name="Cheng Z."/>
            <person name="Jin W."/>
            <person name="Jiang J."/>
            <person name="Leong S.A."/>
            <person name="Iwama H."/>
            <person name="Gojobori T."/>
            <person name="Itoh T."/>
            <person name="Niimura Y."/>
            <person name="Fujii Y."/>
            <person name="Habara T."/>
            <person name="Sakai H."/>
            <person name="Sato Y."/>
            <person name="Wilson G."/>
            <person name="Kumar K."/>
            <person name="McCouch S."/>
            <person name="Juretic N."/>
            <person name="Hoen D."/>
            <person name="Wright S."/>
            <person name="Bruskiewich R."/>
            <person name="Bureau T."/>
            <person name="Miyao A."/>
            <person name="Hirochika H."/>
            <person name="Nishikawa T."/>
            <person name="Kadowaki K."/>
            <person name="Sugiura M."/>
            <person name="Burr B."/>
            <person name="Sasaki T."/>
        </authorList>
    </citation>
    <scope>NUCLEOTIDE SEQUENCE [LARGE SCALE GENOMIC DNA]</scope>
    <source>
        <strain evidence="22">cv. Nipponbare</strain>
    </source>
</reference>
<feature type="compositionally biased region" description="Low complexity" evidence="17">
    <location>
        <begin position="61"/>
        <end position="74"/>
    </location>
</feature>
<dbReference type="Pfam" id="PF17917">
    <property type="entry name" value="RT_RNaseH"/>
    <property type="match status" value="1"/>
</dbReference>
<keyword evidence="6" id="KW-0479">Metal-binding</keyword>
<evidence type="ECO:0000256" key="13">
    <source>
        <dbReference type="ARBA" id="ARBA00022932"/>
    </source>
</evidence>
<dbReference type="CDD" id="cd00303">
    <property type="entry name" value="retropepsin_like"/>
    <property type="match status" value="1"/>
</dbReference>
<keyword evidence="10" id="KW-0460">Magnesium</keyword>
<dbReference type="Pfam" id="PF24626">
    <property type="entry name" value="SH3_Tf2-1"/>
    <property type="match status" value="1"/>
</dbReference>
<organism evidence="21 22">
    <name type="scientific">Oryza sativa subsp. japonica</name>
    <name type="common">Rice</name>
    <dbReference type="NCBI Taxonomy" id="39947"/>
    <lineage>
        <taxon>Eukaryota</taxon>
        <taxon>Viridiplantae</taxon>
        <taxon>Streptophyta</taxon>
        <taxon>Embryophyta</taxon>
        <taxon>Tracheophyta</taxon>
        <taxon>Spermatophyta</taxon>
        <taxon>Magnoliopsida</taxon>
        <taxon>Liliopsida</taxon>
        <taxon>Poales</taxon>
        <taxon>Poaceae</taxon>
        <taxon>BOP clade</taxon>
        <taxon>Oryzoideae</taxon>
        <taxon>Oryzeae</taxon>
        <taxon>Oryzinae</taxon>
        <taxon>Oryza</taxon>
        <taxon>Oryza sativa</taxon>
    </lineage>
</organism>
<evidence type="ECO:0000259" key="19">
    <source>
        <dbReference type="PROSITE" id="PS50878"/>
    </source>
</evidence>
<dbReference type="InterPro" id="IPR036875">
    <property type="entry name" value="Znf_CCHC_sf"/>
</dbReference>
<dbReference type="EC" id="2.7.7.49" evidence="1"/>
<dbReference type="Gene3D" id="1.10.340.70">
    <property type="match status" value="1"/>
</dbReference>
<dbReference type="EMBL" id="AC145327">
    <property type="protein sequence ID" value="AAX96596.1"/>
    <property type="molecule type" value="Genomic_DNA"/>
</dbReference>
<feature type="domain" description="Integrase catalytic" evidence="20">
    <location>
        <begin position="882"/>
        <end position="1049"/>
    </location>
</feature>
<dbReference type="PROSITE" id="PS50158">
    <property type="entry name" value="ZF_CCHC"/>
    <property type="match status" value="1"/>
</dbReference>
<evidence type="ECO:0000256" key="7">
    <source>
        <dbReference type="ARBA" id="ARBA00022750"/>
    </source>
</evidence>
<dbReference type="SMART" id="SM00343">
    <property type="entry name" value="ZnF_C2HC"/>
    <property type="match status" value="1"/>
</dbReference>
<feature type="domain" description="Reverse transcriptase" evidence="19">
    <location>
        <begin position="338"/>
        <end position="521"/>
    </location>
</feature>
<evidence type="ECO:0000259" key="20">
    <source>
        <dbReference type="PROSITE" id="PS50994"/>
    </source>
</evidence>
<dbReference type="InterPro" id="IPR001584">
    <property type="entry name" value="Integrase_cat-core"/>
</dbReference>
<dbReference type="GO" id="GO:0004190">
    <property type="term" value="F:aspartic-type endopeptidase activity"/>
    <property type="evidence" value="ECO:0007669"/>
    <property type="project" value="UniProtKB-KW"/>
</dbReference>
<dbReference type="GO" id="GO:0008270">
    <property type="term" value="F:zinc ion binding"/>
    <property type="evidence" value="ECO:0007669"/>
    <property type="project" value="UniProtKB-KW"/>
</dbReference>
<dbReference type="InterPro" id="IPR041588">
    <property type="entry name" value="Integrase_H2C2"/>
</dbReference>
<dbReference type="CDD" id="cd09274">
    <property type="entry name" value="RNase_HI_RT_Ty3"/>
    <property type="match status" value="1"/>
</dbReference>
<dbReference type="InterPro" id="IPR021109">
    <property type="entry name" value="Peptidase_aspartic_dom_sf"/>
</dbReference>
<evidence type="ECO:0000256" key="5">
    <source>
        <dbReference type="ARBA" id="ARBA00022722"/>
    </source>
</evidence>
<evidence type="ECO:0000256" key="15">
    <source>
        <dbReference type="ARBA" id="ARBA00023172"/>
    </source>
</evidence>
<dbReference type="PROSITE" id="PS50994">
    <property type="entry name" value="INTEGRASE"/>
    <property type="match status" value="1"/>
</dbReference>
<evidence type="ECO:0000256" key="6">
    <source>
        <dbReference type="ARBA" id="ARBA00022723"/>
    </source>
</evidence>
<keyword evidence="14" id="KW-0238">DNA-binding</keyword>
<dbReference type="Pfam" id="PF00078">
    <property type="entry name" value="RVT_1"/>
    <property type="match status" value="1"/>
</dbReference>
<evidence type="ECO:0000256" key="14">
    <source>
        <dbReference type="ARBA" id="ARBA00023125"/>
    </source>
</evidence>
<dbReference type="InterPro" id="IPR036397">
    <property type="entry name" value="RNaseH_sf"/>
</dbReference>
<dbReference type="GO" id="GO:0006508">
    <property type="term" value="P:proteolysis"/>
    <property type="evidence" value="ECO:0007669"/>
    <property type="project" value="UniProtKB-KW"/>
</dbReference>
<dbReference type="Gene3D" id="3.30.420.10">
    <property type="entry name" value="Ribonuclease H-like superfamily/Ribonuclease H"/>
    <property type="match status" value="1"/>
</dbReference>